<gene>
    <name evidence="1" type="ORF">MHBO_000487</name>
</gene>
<evidence type="ECO:0000313" key="2">
    <source>
        <dbReference type="Proteomes" id="UP001439008"/>
    </source>
</evidence>
<organism evidence="1 2">
    <name type="scientific">Bonamia ostreae</name>
    <dbReference type="NCBI Taxonomy" id="126728"/>
    <lineage>
        <taxon>Eukaryota</taxon>
        <taxon>Sar</taxon>
        <taxon>Rhizaria</taxon>
        <taxon>Endomyxa</taxon>
        <taxon>Ascetosporea</taxon>
        <taxon>Haplosporida</taxon>
        <taxon>Bonamia</taxon>
    </lineage>
</organism>
<evidence type="ECO:0000313" key="1">
    <source>
        <dbReference type="EMBL" id="MES1918527.1"/>
    </source>
</evidence>
<accession>A0ABV2AFV2</accession>
<name>A0ABV2AFV2_9EUKA</name>
<proteinExistence type="predicted"/>
<protein>
    <submittedName>
        <fullName evidence="1">Uncharacterized protein</fullName>
    </submittedName>
</protein>
<reference evidence="1 2" key="1">
    <citation type="journal article" date="2024" name="BMC Biol.">
        <title>Comparative genomics of Ascetosporea gives new insight into the evolutionary basis for animal parasitism in Rhizaria.</title>
        <authorList>
            <person name="Hiltunen Thoren M."/>
            <person name="Onut-Brannstrom I."/>
            <person name="Alfjorden A."/>
            <person name="Peckova H."/>
            <person name="Swords F."/>
            <person name="Hooper C."/>
            <person name="Holzer A.S."/>
            <person name="Bass D."/>
            <person name="Burki F."/>
        </authorList>
    </citation>
    <scope>NUCLEOTIDE SEQUENCE [LARGE SCALE GENOMIC DNA]</scope>
    <source>
        <strain evidence="1">20-A016</strain>
    </source>
</reference>
<comment type="caution">
    <text evidence="1">The sequence shown here is derived from an EMBL/GenBank/DDBJ whole genome shotgun (WGS) entry which is preliminary data.</text>
</comment>
<dbReference type="EMBL" id="JBDODL010000077">
    <property type="protein sequence ID" value="MES1918527.1"/>
    <property type="molecule type" value="Genomic_DNA"/>
</dbReference>
<keyword evidence="2" id="KW-1185">Reference proteome</keyword>
<sequence>MSCEKYGVEFPKTGKNRRSTINFHLRLLAELLGSSNALDDFVLENQSSYRHKYSPFFVKLMEKSLESSQKALEIAEKGIHFVESNLVFIRKNGESVPLKQEFATNNENFFATKTCFGDKAHARSTNHFDGFFVEYNGKKLSRKSLFEQIDNWAHSGVMERDAEKALISLIFSNGKDFSTGEFESLEGHVFVMIGAGSAMGPFNTLIALGATVVAIDIPRPNLWDKLKSKAASSKGTLIYPSHVDRNSGAEIAGCDILRRPAQVLNWLSTLDLKGKKVTVGNYTYLDGSLHVLLSAVADQIVDGFCRRFDGVVNVAFLGTPTDVSVIPEEAFYAARENYSNLRFGRLAEMLIHLFTLKKQLRRNDIVEVGKRHLYNGLIVEQGPNYALAKMIQLWRAVIHSQKSKRGRVSLNVAPATATKSVISNANFRLAFKGRPYFKPLETFDERTSSSLMAGLLLHDILKIGTGQKQTENAILIKSQQSVHGGAWRCAYSVFVAKFIVNTNIVKHPSIISVLSSIIYASLRRNIFLDA</sequence>
<dbReference type="Proteomes" id="UP001439008">
    <property type="component" value="Unassembled WGS sequence"/>
</dbReference>